<dbReference type="InterPro" id="IPR001640">
    <property type="entry name" value="Lgt"/>
</dbReference>
<reference evidence="7" key="1">
    <citation type="journal article" date="2014" name="Front. Microbiol.">
        <title>High frequency of phylogenetically diverse reductive dehalogenase-homologous genes in deep subseafloor sedimentary metagenomes.</title>
        <authorList>
            <person name="Kawai M."/>
            <person name="Futagami T."/>
            <person name="Toyoda A."/>
            <person name="Takaki Y."/>
            <person name="Nishi S."/>
            <person name="Hori S."/>
            <person name="Arai W."/>
            <person name="Tsubouchi T."/>
            <person name="Morono Y."/>
            <person name="Uchiyama I."/>
            <person name="Ito T."/>
            <person name="Fujiyama A."/>
            <person name="Inagaki F."/>
            <person name="Takami H."/>
        </authorList>
    </citation>
    <scope>NUCLEOTIDE SEQUENCE</scope>
    <source>
        <strain evidence="7">Expedition CK06-06</strain>
    </source>
</reference>
<protein>
    <recommendedName>
        <fullName evidence="8">Prolipoprotein diacylglyceryl transferase</fullName>
    </recommendedName>
</protein>
<sequence>PLRTIFGRGGFVFYGGFILAFGIGIWQIRRKSLNIWKTVDIFAPGIVIAHAISRIGCFLNGCCYGRPTDSWLGVSFPPESPAGSLGAPLIPIQLFASLNLFIIFAILLTLRRYKKFDGQLLWLYVLLYGVTRSIIEIFRGDPRGQIWMFSTSQFIGIIFAILSLIMLGRLGREKKQRL</sequence>
<dbReference type="EMBL" id="BARV01022325">
    <property type="protein sequence ID" value="GAI19300.1"/>
    <property type="molecule type" value="Genomic_DNA"/>
</dbReference>
<keyword evidence="3 6" id="KW-0812">Transmembrane</keyword>
<evidence type="ECO:0000313" key="7">
    <source>
        <dbReference type="EMBL" id="GAI19300.1"/>
    </source>
</evidence>
<comment type="caution">
    <text evidence="7">The sequence shown here is derived from an EMBL/GenBank/DDBJ whole genome shotgun (WGS) entry which is preliminary data.</text>
</comment>
<evidence type="ECO:0000256" key="5">
    <source>
        <dbReference type="ARBA" id="ARBA00023136"/>
    </source>
</evidence>
<evidence type="ECO:0000256" key="1">
    <source>
        <dbReference type="ARBA" id="ARBA00022475"/>
    </source>
</evidence>
<name>X1MX83_9ZZZZ</name>
<evidence type="ECO:0008006" key="8">
    <source>
        <dbReference type="Google" id="ProtNLM"/>
    </source>
</evidence>
<dbReference type="PANTHER" id="PTHR30589">
    <property type="entry name" value="PROLIPOPROTEIN DIACYLGLYCERYL TRANSFERASE"/>
    <property type="match status" value="1"/>
</dbReference>
<organism evidence="7">
    <name type="scientific">marine sediment metagenome</name>
    <dbReference type="NCBI Taxonomy" id="412755"/>
    <lineage>
        <taxon>unclassified sequences</taxon>
        <taxon>metagenomes</taxon>
        <taxon>ecological metagenomes</taxon>
    </lineage>
</organism>
<keyword evidence="2" id="KW-0808">Transferase</keyword>
<keyword evidence="1" id="KW-1003">Cell membrane</keyword>
<evidence type="ECO:0000256" key="3">
    <source>
        <dbReference type="ARBA" id="ARBA00022692"/>
    </source>
</evidence>
<feature type="transmembrane region" description="Helical" evidence="6">
    <location>
        <begin position="87"/>
        <end position="108"/>
    </location>
</feature>
<dbReference type="AlphaFoldDB" id="X1MX83"/>
<dbReference type="GO" id="GO:0008961">
    <property type="term" value="F:phosphatidylglycerol-prolipoprotein diacylglyceryl transferase activity"/>
    <property type="evidence" value="ECO:0007669"/>
    <property type="project" value="InterPro"/>
</dbReference>
<feature type="non-terminal residue" evidence="7">
    <location>
        <position position="1"/>
    </location>
</feature>
<gene>
    <name evidence="7" type="ORF">S06H3_36826</name>
</gene>
<proteinExistence type="predicted"/>
<accession>X1MX83</accession>
<feature type="transmembrane region" description="Helical" evidence="6">
    <location>
        <begin position="41"/>
        <end position="67"/>
    </location>
</feature>
<evidence type="ECO:0000256" key="2">
    <source>
        <dbReference type="ARBA" id="ARBA00022679"/>
    </source>
</evidence>
<keyword evidence="5 6" id="KW-0472">Membrane</keyword>
<evidence type="ECO:0000256" key="6">
    <source>
        <dbReference type="SAM" id="Phobius"/>
    </source>
</evidence>
<feature type="transmembrane region" description="Helical" evidence="6">
    <location>
        <begin position="120"/>
        <end position="140"/>
    </location>
</feature>
<dbReference type="GO" id="GO:0042158">
    <property type="term" value="P:lipoprotein biosynthetic process"/>
    <property type="evidence" value="ECO:0007669"/>
    <property type="project" value="InterPro"/>
</dbReference>
<feature type="transmembrane region" description="Helical" evidence="6">
    <location>
        <begin position="146"/>
        <end position="167"/>
    </location>
</feature>
<feature type="transmembrane region" description="Helical" evidence="6">
    <location>
        <begin position="12"/>
        <end position="29"/>
    </location>
</feature>
<keyword evidence="4 6" id="KW-1133">Transmembrane helix</keyword>
<dbReference type="GO" id="GO:0005886">
    <property type="term" value="C:plasma membrane"/>
    <property type="evidence" value="ECO:0007669"/>
    <property type="project" value="InterPro"/>
</dbReference>
<evidence type="ECO:0000256" key="4">
    <source>
        <dbReference type="ARBA" id="ARBA00022989"/>
    </source>
</evidence>
<dbReference type="PANTHER" id="PTHR30589:SF0">
    <property type="entry name" value="PHOSPHATIDYLGLYCEROL--PROLIPOPROTEIN DIACYLGLYCERYL TRANSFERASE"/>
    <property type="match status" value="1"/>
</dbReference>
<dbReference type="Pfam" id="PF01790">
    <property type="entry name" value="LGT"/>
    <property type="match status" value="1"/>
</dbReference>